<comment type="subcellular location">
    <subcellularLocation>
        <location evidence="1">Membrane</location>
        <topology evidence="1">Multi-pass membrane protein</topology>
    </subcellularLocation>
</comment>
<dbReference type="Pfam" id="PF00892">
    <property type="entry name" value="EamA"/>
    <property type="match status" value="2"/>
</dbReference>
<evidence type="ECO:0000256" key="6">
    <source>
        <dbReference type="SAM" id="Phobius"/>
    </source>
</evidence>
<feature type="domain" description="EamA" evidence="7">
    <location>
        <begin position="11"/>
        <end position="142"/>
    </location>
</feature>
<dbReference type="RefSeq" id="WP_192146133.1">
    <property type="nucleotide sequence ID" value="NZ_JACYXI010000001.1"/>
</dbReference>
<dbReference type="Proteomes" id="UP000632063">
    <property type="component" value="Unassembled WGS sequence"/>
</dbReference>
<name>A0ABR9CHZ6_9HYPH</name>
<feature type="transmembrane region" description="Helical" evidence="6">
    <location>
        <begin position="264"/>
        <end position="282"/>
    </location>
</feature>
<protein>
    <submittedName>
        <fullName evidence="8">DMT family transporter</fullName>
    </submittedName>
</protein>
<sequence length="311" mass="33852">MSVSSPSPALGFGTAFLGFALYATHDAITKHLGGDYSVFQIIFFAMLFAFVPTSLMILSDKAVDNFRPRYPWLVLLRSALSLLALSCAFYAFTHLPLAEVYSLLFATPLLITIFSIPLLGEVVRLQRWMAVIVGLIGVLIVLRPGTSELTLGHIAAMTSSCASAMGNIVIRKIGSQERSAVLILYPMLLSLVVMGALLPNIYVPVHLPDLGFMALLGFLSVTAQFCVILGYRSAPAAVIAPMQYSQIIWATVFGFFFFNETPDIYVGIGSSIIIASGIFIVWRESLADVSAQRPVLRMSFPKFGIGGLLRR</sequence>
<reference evidence="8 9" key="2">
    <citation type="journal article" date="2021" name="Int. J. Syst. Evol. Microbiol.">
        <title>Roseibium litorale sp. nov., isolated from a tidal flat sediment and proposal for the reclassification of Labrenzia polysiphoniae as Roseibium polysiphoniae comb. nov.</title>
        <authorList>
            <person name="Liu Y."/>
            <person name="Pei T."/>
            <person name="Du J."/>
            <person name="Chao M."/>
            <person name="Deng M.R."/>
            <person name="Zhu H."/>
        </authorList>
    </citation>
    <scope>NUCLEOTIDE SEQUENCE [LARGE SCALE GENOMIC DNA]</scope>
    <source>
        <strain evidence="8 9">4C16A</strain>
    </source>
</reference>
<dbReference type="SUPFAM" id="SSF103481">
    <property type="entry name" value="Multidrug resistance efflux transporter EmrE"/>
    <property type="match status" value="2"/>
</dbReference>
<feature type="domain" description="EamA" evidence="7">
    <location>
        <begin position="151"/>
        <end position="281"/>
    </location>
</feature>
<evidence type="ECO:0000256" key="2">
    <source>
        <dbReference type="ARBA" id="ARBA00009853"/>
    </source>
</evidence>
<evidence type="ECO:0000313" key="8">
    <source>
        <dbReference type="EMBL" id="MBD8890447.1"/>
    </source>
</evidence>
<feature type="transmembrane region" description="Helical" evidence="6">
    <location>
        <begin position="210"/>
        <end position="231"/>
    </location>
</feature>
<evidence type="ECO:0000259" key="7">
    <source>
        <dbReference type="Pfam" id="PF00892"/>
    </source>
</evidence>
<comment type="caution">
    <text evidence="8">The sequence shown here is derived from an EMBL/GenBank/DDBJ whole genome shotgun (WGS) entry which is preliminary data.</text>
</comment>
<evidence type="ECO:0000256" key="4">
    <source>
        <dbReference type="ARBA" id="ARBA00022989"/>
    </source>
</evidence>
<evidence type="ECO:0000256" key="3">
    <source>
        <dbReference type="ARBA" id="ARBA00022692"/>
    </source>
</evidence>
<feature type="transmembrane region" description="Helical" evidence="6">
    <location>
        <begin position="238"/>
        <end position="258"/>
    </location>
</feature>
<gene>
    <name evidence="8" type="ORF">IG616_02730</name>
</gene>
<feature type="transmembrane region" description="Helical" evidence="6">
    <location>
        <begin position="182"/>
        <end position="204"/>
    </location>
</feature>
<keyword evidence="5 6" id="KW-0472">Membrane</keyword>
<keyword evidence="9" id="KW-1185">Reference proteome</keyword>
<keyword evidence="3 6" id="KW-0812">Transmembrane</keyword>
<dbReference type="InterPro" id="IPR000620">
    <property type="entry name" value="EamA_dom"/>
</dbReference>
<evidence type="ECO:0000256" key="5">
    <source>
        <dbReference type="ARBA" id="ARBA00023136"/>
    </source>
</evidence>
<dbReference type="PANTHER" id="PTHR22911:SF6">
    <property type="entry name" value="SOLUTE CARRIER FAMILY 35 MEMBER G1"/>
    <property type="match status" value="1"/>
</dbReference>
<dbReference type="Gene3D" id="1.10.3730.20">
    <property type="match status" value="1"/>
</dbReference>
<proteinExistence type="inferred from homology"/>
<organism evidence="8 9">
    <name type="scientific">Roseibium litorale</name>
    <dbReference type="NCBI Taxonomy" id="2803841"/>
    <lineage>
        <taxon>Bacteria</taxon>
        <taxon>Pseudomonadati</taxon>
        <taxon>Pseudomonadota</taxon>
        <taxon>Alphaproteobacteria</taxon>
        <taxon>Hyphomicrobiales</taxon>
        <taxon>Stappiaceae</taxon>
        <taxon>Roseibium</taxon>
    </lineage>
</organism>
<feature type="transmembrane region" description="Helical" evidence="6">
    <location>
        <begin position="70"/>
        <end position="92"/>
    </location>
</feature>
<dbReference type="PANTHER" id="PTHR22911">
    <property type="entry name" value="ACYL-MALONYL CONDENSING ENZYME-RELATED"/>
    <property type="match status" value="1"/>
</dbReference>
<evidence type="ECO:0000256" key="1">
    <source>
        <dbReference type="ARBA" id="ARBA00004141"/>
    </source>
</evidence>
<feature type="transmembrane region" description="Helical" evidence="6">
    <location>
        <begin position="36"/>
        <end position="58"/>
    </location>
</feature>
<reference evidence="9" key="1">
    <citation type="submission" date="2020-09" db="EMBL/GenBank/DDBJ databases">
        <title>The genome sequence of strain Labrenzia suaedae 4C16A.</title>
        <authorList>
            <person name="Liu Y."/>
        </authorList>
    </citation>
    <scope>NUCLEOTIDE SEQUENCE [LARGE SCALE GENOMIC DNA]</scope>
    <source>
        <strain evidence="9">4C16A</strain>
    </source>
</reference>
<feature type="transmembrane region" description="Helical" evidence="6">
    <location>
        <begin position="151"/>
        <end position="170"/>
    </location>
</feature>
<feature type="transmembrane region" description="Helical" evidence="6">
    <location>
        <begin position="128"/>
        <end position="145"/>
    </location>
</feature>
<accession>A0ABR9CHZ6</accession>
<feature type="transmembrane region" description="Helical" evidence="6">
    <location>
        <begin position="98"/>
        <end position="116"/>
    </location>
</feature>
<comment type="similarity">
    <text evidence="2">Belongs to the drug/metabolite transporter (DMT) superfamily. 10 TMS drug/metabolite exporter (DME) (TC 2.A.7.3) family.</text>
</comment>
<dbReference type="InterPro" id="IPR037185">
    <property type="entry name" value="EmrE-like"/>
</dbReference>
<dbReference type="EMBL" id="JACYXI010000001">
    <property type="protein sequence ID" value="MBD8890447.1"/>
    <property type="molecule type" value="Genomic_DNA"/>
</dbReference>
<keyword evidence="4 6" id="KW-1133">Transmembrane helix</keyword>
<evidence type="ECO:0000313" key="9">
    <source>
        <dbReference type="Proteomes" id="UP000632063"/>
    </source>
</evidence>